<feature type="domain" description="RabBD" evidence="13">
    <location>
        <begin position="6"/>
        <end position="132"/>
    </location>
</feature>
<feature type="compositionally biased region" description="Basic residues" evidence="9">
    <location>
        <begin position="1170"/>
        <end position="1179"/>
    </location>
</feature>
<dbReference type="GO" id="GO:0048788">
    <property type="term" value="C:cytoskeleton of presynaptic active zone"/>
    <property type="evidence" value="ECO:0007669"/>
    <property type="project" value="TreeGrafter"/>
</dbReference>
<dbReference type="PROSITE" id="PS50106">
    <property type="entry name" value="PDZ"/>
    <property type="match status" value="1"/>
</dbReference>
<feature type="compositionally biased region" description="Low complexity" evidence="9">
    <location>
        <begin position="172"/>
        <end position="183"/>
    </location>
</feature>
<feature type="compositionally biased region" description="Low complexity" evidence="9">
    <location>
        <begin position="205"/>
        <end position="215"/>
    </location>
</feature>
<feature type="compositionally biased region" description="Polar residues" evidence="9">
    <location>
        <begin position="563"/>
        <end position="579"/>
    </location>
</feature>
<evidence type="ECO:0000256" key="3">
    <source>
        <dbReference type="ARBA" id="ARBA00022771"/>
    </source>
</evidence>
<evidence type="ECO:0008006" key="16">
    <source>
        <dbReference type="Google" id="ProtNLM"/>
    </source>
</evidence>
<dbReference type="InterPro" id="IPR054386">
    <property type="entry name" value="RIM_Znf"/>
</dbReference>
<feature type="region of interest" description="Disordered" evidence="9">
    <location>
        <begin position="1069"/>
        <end position="1094"/>
    </location>
</feature>
<feature type="compositionally biased region" description="Low complexity" evidence="9">
    <location>
        <begin position="222"/>
        <end position="244"/>
    </location>
</feature>
<feature type="domain" description="PDZ" evidence="11">
    <location>
        <begin position="689"/>
        <end position="772"/>
    </location>
</feature>
<feature type="domain" description="FYVE-type" evidence="12">
    <location>
        <begin position="65"/>
        <end position="120"/>
    </location>
</feature>
<feature type="domain" description="C2" evidence="10">
    <location>
        <begin position="862"/>
        <end position="985"/>
    </location>
</feature>
<dbReference type="PANTHER" id="PTHR12157">
    <property type="entry name" value="REGULATING SYNAPTIC MEMBRANE EXOCYTOSIS PROTEIN"/>
    <property type="match status" value="1"/>
</dbReference>
<keyword evidence="8" id="KW-0175">Coiled coil</keyword>
<keyword evidence="3 7" id="KW-0863">Zinc-finger</keyword>
<dbReference type="InterPro" id="IPR013083">
    <property type="entry name" value="Znf_RING/FYVE/PHD"/>
</dbReference>
<dbReference type="GO" id="GO:0031267">
    <property type="term" value="F:small GTPase binding"/>
    <property type="evidence" value="ECO:0007669"/>
    <property type="project" value="InterPro"/>
</dbReference>
<feature type="compositionally biased region" description="Basic and acidic residues" evidence="9">
    <location>
        <begin position="263"/>
        <end position="272"/>
    </location>
</feature>
<accession>A0A4U5NIY2</accession>
<feature type="compositionally biased region" description="Polar residues" evidence="9">
    <location>
        <begin position="1154"/>
        <end position="1168"/>
    </location>
</feature>
<keyword evidence="5" id="KW-0770">Synapse</keyword>
<sequence>MADPSMPDLSHLSAEERAIIEQVFQRQKAEEEKEMDLSQKAEKELDDLERQINERKETAVRLVGTQDDAICQICQKTKFADGIGHKCFYCQLRSCARCGGKVQGKAKPIWACSLCQKRQQIMAKTGKWFELGQQKEDSSSINEPAYSPTPPASAPRTPQPSQQNPTHSSAAQQPRNIPSQQQQLKQSALPPCVAQPATSSQQMNRGGAPPGAGNPQQPPLQQPGHPQHQQQHPQQGGHPQGQQRHPPPGRQATLPSASSQDPHPQHHQDRRQSHQGGMHQEQPHHRRQNTLHRQPSLETQDSSSALLRDPNGMANGAPPQTRQGGLHMPPQHHKTSITSPSNAVAPHQQPLDQRSVQSQRRPQDPQSPPYRGNLEGTGRQHSRQEYDERRRKTSLNPSGTVTPDRQSSKMSRDERNLYPEQQSHKSSFDYSEQDERYDCVPNEHYGREQSGGYSDYHSSSEVYDRDPRYDSRRRTHDSSYPHDSYSKTASTSHRSSSGAGRTSELRRTRSRGEADRLDSARKFSTPVAPPPAVPPFSHANLHSTASGGSHGRPRRNRLHRQLKSMSSSEEDLPSTSDGQSGEDGRVGPTSSSTAPEFIEKDILRYIYGSQKARNGKKSASSEIARKFGRGVEGGSLSASGTLERASSSSIMPGDMLAAKIRTYLSVSSPRHVAAFCGPAKNDRPHDSAENGRPERRFGMKVLGGRRSDTGRLGAFVTRVKPGSVADTVGRLRAGDEVLEWNGKSLQNVTFDQVYDIINASKNEPRVEMIVSRSTNVPGGDDFLNVQRGLPNLQIYEDYLFPPTEPAISHSQSMISPQLHQLFQHNSFLDSPIHKNSMPANFPFYGDAMIYPGPEPALSKGQIFGRIELSLLYLNAERELVVTVHQAMDLPPRPDGSARNPYVKIFLLPDRSEKSRRQSSVLADTLMPVWNEEFYYHGLTEPMLMTRVLEVTVWDYDKYETNSFLGETLIDFSVTQTDNQPTLFTLVDMDEENPIRNRLRQRRFSSYGPPPRPRSEMSHYPQHHHSSNQSLEMSPRVNEGDYYTQRRTGSNYQLPSSMRRSRTYDRNAATLGSGRHHYSSHYGNGHSTLPPAAEEDWTVNSNSGYLSDHAYSSQLPGRYLRRPRSATAMRPLTDSMEMGGHGSRLYNRHHHGVPQGSSGSTQGPWNTNGGPRHHHSHHGLHQQSQQSQQQLQDQNSSPGSGSGSYQHPMSRRPDPRSLNGRLRYEALQEGSAGYGSDGSETLSVNSAQSMTGRMIRRGQMGGDVDGGSGGERGGEIAARQTGGVGGGQLVDEFSMDEGGVGDPGVMQKNSVAMKERKKSLMTRLIPGRNPQLDAKRTGFARSEEVGVPEGLSIPTDRFQQQHFTKQVSKESTDSSHSDNYMPILPEGPLGNFLDDLGPGQVVGRQVLASPVLGEIELIITPIQSGLDVEVVRARNLKVKPDIKITPSPYVKIYMMEGKTVVAKAKTQSFPKTTAPQFNQHLLFPGGRGECFS</sequence>
<feature type="region of interest" description="Disordered" evidence="9">
    <location>
        <begin position="1115"/>
        <end position="1217"/>
    </location>
</feature>
<keyword evidence="15" id="KW-1185">Reference proteome</keyword>
<proteinExistence type="predicted"/>
<evidence type="ECO:0000256" key="5">
    <source>
        <dbReference type="ARBA" id="ARBA00023018"/>
    </source>
</evidence>
<evidence type="ECO:0000256" key="2">
    <source>
        <dbReference type="ARBA" id="ARBA00022737"/>
    </source>
</evidence>
<feature type="region of interest" description="Disordered" evidence="9">
    <location>
        <begin position="994"/>
        <end position="1035"/>
    </location>
</feature>
<feature type="compositionally biased region" description="Polar residues" evidence="9">
    <location>
        <begin position="636"/>
        <end position="649"/>
    </location>
</feature>
<dbReference type="GO" id="GO:0008270">
    <property type="term" value="F:zinc ion binding"/>
    <property type="evidence" value="ECO:0007669"/>
    <property type="project" value="UniProtKB-KW"/>
</dbReference>
<gene>
    <name evidence="14" type="ORF">L596_016404</name>
</gene>
<dbReference type="GO" id="GO:0044325">
    <property type="term" value="F:transmembrane transporter binding"/>
    <property type="evidence" value="ECO:0007669"/>
    <property type="project" value="TreeGrafter"/>
</dbReference>
<dbReference type="GO" id="GO:0042734">
    <property type="term" value="C:presynaptic membrane"/>
    <property type="evidence" value="ECO:0007669"/>
    <property type="project" value="TreeGrafter"/>
</dbReference>
<dbReference type="Proteomes" id="UP000298663">
    <property type="component" value="Unassembled WGS sequence"/>
</dbReference>
<feature type="compositionally biased region" description="Low complexity" evidence="9">
    <location>
        <begin position="1180"/>
        <end position="1196"/>
    </location>
</feature>
<dbReference type="Gene3D" id="2.30.42.10">
    <property type="match status" value="1"/>
</dbReference>
<dbReference type="CDD" id="cd04031">
    <property type="entry name" value="C2A_RIM1alpha"/>
    <property type="match status" value="1"/>
</dbReference>
<keyword evidence="2" id="KW-0677">Repeat</keyword>
<evidence type="ECO:0000259" key="11">
    <source>
        <dbReference type="PROSITE" id="PS50106"/>
    </source>
</evidence>
<feature type="coiled-coil region" evidence="8">
    <location>
        <begin position="31"/>
        <end position="58"/>
    </location>
</feature>
<dbReference type="Gene3D" id="2.60.40.150">
    <property type="entry name" value="C2 domain"/>
    <property type="match status" value="2"/>
</dbReference>
<evidence type="ECO:0000259" key="12">
    <source>
        <dbReference type="PROSITE" id="PS50178"/>
    </source>
</evidence>
<dbReference type="PANTHER" id="PTHR12157:SF21">
    <property type="entry name" value="RAB3 INTERACTING MOLECULE, ISOFORM F"/>
    <property type="match status" value="1"/>
</dbReference>
<dbReference type="InterPro" id="IPR011011">
    <property type="entry name" value="Znf_FYVE_PHD"/>
</dbReference>
<dbReference type="SMART" id="SM00239">
    <property type="entry name" value="C2"/>
    <property type="match status" value="1"/>
</dbReference>
<evidence type="ECO:0000256" key="9">
    <source>
        <dbReference type="SAM" id="MobiDB-lite"/>
    </source>
</evidence>
<dbReference type="EMBL" id="AZBU02000004">
    <property type="protein sequence ID" value="TKR82723.1"/>
    <property type="molecule type" value="Genomic_DNA"/>
</dbReference>
<comment type="subcellular location">
    <subcellularLocation>
        <location evidence="6">Synapse</location>
    </subcellularLocation>
</comment>
<feature type="compositionally biased region" description="Polar residues" evidence="9">
    <location>
        <begin position="253"/>
        <end position="262"/>
    </location>
</feature>
<dbReference type="InterPro" id="IPR000008">
    <property type="entry name" value="C2_dom"/>
</dbReference>
<dbReference type="GO" id="GO:0048167">
    <property type="term" value="P:regulation of synaptic plasticity"/>
    <property type="evidence" value="ECO:0007669"/>
    <property type="project" value="TreeGrafter"/>
</dbReference>
<dbReference type="SUPFAM" id="SSF49562">
    <property type="entry name" value="C2 domain (Calcium/lipid-binding domain, CaLB)"/>
    <property type="match status" value="2"/>
</dbReference>
<dbReference type="InterPro" id="IPR035892">
    <property type="entry name" value="C2_domain_sf"/>
</dbReference>
<evidence type="ECO:0000256" key="1">
    <source>
        <dbReference type="ARBA" id="ARBA00022723"/>
    </source>
</evidence>
<keyword evidence="4" id="KW-0862">Zinc</keyword>
<keyword evidence="1" id="KW-0479">Metal-binding</keyword>
<reference evidence="14 15" key="2">
    <citation type="journal article" date="2019" name="G3 (Bethesda)">
        <title>Hybrid Assembly of the Genome of the Entomopathogenic Nematode Steinernema carpocapsae Identifies the X-Chromosome.</title>
        <authorList>
            <person name="Serra L."/>
            <person name="Macchietto M."/>
            <person name="Macias-Munoz A."/>
            <person name="McGill C.J."/>
            <person name="Rodriguez I.M."/>
            <person name="Rodriguez B."/>
            <person name="Murad R."/>
            <person name="Mortazavi A."/>
        </authorList>
    </citation>
    <scope>NUCLEOTIDE SEQUENCE [LARGE SCALE GENOMIC DNA]</scope>
    <source>
        <strain evidence="14 15">ALL</strain>
    </source>
</reference>
<dbReference type="InterPro" id="IPR010911">
    <property type="entry name" value="Rab_BD"/>
</dbReference>
<feature type="compositionally biased region" description="Low complexity" evidence="9">
    <location>
        <begin position="154"/>
        <end position="163"/>
    </location>
</feature>
<evidence type="ECO:0000313" key="14">
    <source>
        <dbReference type="EMBL" id="TKR82723.1"/>
    </source>
</evidence>
<evidence type="ECO:0000256" key="7">
    <source>
        <dbReference type="PROSITE-ProRule" id="PRU00091"/>
    </source>
</evidence>
<feature type="compositionally biased region" description="Basic and acidic residues" evidence="9">
    <location>
        <begin position="462"/>
        <end position="480"/>
    </location>
</feature>
<dbReference type="GO" id="GO:0048791">
    <property type="term" value="P:calcium ion-regulated exocytosis of neurotransmitter"/>
    <property type="evidence" value="ECO:0007669"/>
    <property type="project" value="TreeGrafter"/>
</dbReference>
<name>A0A4U5NIY2_STECR</name>
<dbReference type="Pfam" id="PF22601">
    <property type="entry name" value="RIM2a_ZnF"/>
    <property type="match status" value="1"/>
</dbReference>
<dbReference type="InterPro" id="IPR036034">
    <property type="entry name" value="PDZ_sf"/>
</dbReference>
<dbReference type="InterPro" id="IPR039032">
    <property type="entry name" value="Rim-like"/>
</dbReference>
<protein>
    <recommendedName>
        <fullName evidence="16">Rab-3-interacting molecule unc-10</fullName>
    </recommendedName>
</protein>
<reference evidence="14 15" key="1">
    <citation type="journal article" date="2015" name="Genome Biol.">
        <title>Comparative genomics of Steinernema reveals deeply conserved gene regulatory networks.</title>
        <authorList>
            <person name="Dillman A.R."/>
            <person name="Macchietto M."/>
            <person name="Porter C.F."/>
            <person name="Rogers A."/>
            <person name="Williams B."/>
            <person name="Antoshechkin I."/>
            <person name="Lee M.M."/>
            <person name="Goodwin Z."/>
            <person name="Lu X."/>
            <person name="Lewis E.E."/>
            <person name="Goodrich-Blair H."/>
            <person name="Stock S.P."/>
            <person name="Adams B.J."/>
            <person name="Sternberg P.W."/>
            <person name="Mortazavi A."/>
        </authorList>
    </citation>
    <scope>NUCLEOTIDE SEQUENCE [LARGE SCALE GENOMIC DNA]</scope>
    <source>
        <strain evidence="14 15">ALL</strain>
    </source>
</reference>
<feature type="compositionally biased region" description="Polar residues" evidence="9">
    <location>
        <begin position="291"/>
        <end position="305"/>
    </location>
</feature>
<dbReference type="FunFam" id="3.30.40.10:FF:000780">
    <property type="entry name" value="Rab-3-interacting molecule unc-10"/>
    <property type="match status" value="1"/>
</dbReference>
<dbReference type="Gene3D" id="3.30.40.10">
    <property type="entry name" value="Zinc/RING finger domain, C3HC4 (zinc finger)"/>
    <property type="match status" value="1"/>
</dbReference>
<dbReference type="SUPFAM" id="SSF50156">
    <property type="entry name" value="PDZ domain-like"/>
    <property type="match status" value="1"/>
</dbReference>
<feature type="compositionally biased region" description="Basic and acidic residues" evidence="9">
    <location>
        <begin position="503"/>
        <end position="521"/>
    </location>
</feature>
<feature type="compositionally biased region" description="Polar residues" evidence="9">
    <location>
        <begin position="394"/>
        <end position="405"/>
    </location>
</feature>
<feature type="region of interest" description="Disordered" evidence="9">
    <location>
        <begin position="133"/>
        <end position="595"/>
    </location>
</feature>
<comment type="caution">
    <text evidence="14">The sequence shown here is derived from an EMBL/GenBank/DDBJ whole genome shotgun (WGS) entry which is preliminary data.</text>
</comment>
<dbReference type="GO" id="GO:0042391">
    <property type="term" value="P:regulation of membrane potential"/>
    <property type="evidence" value="ECO:0007669"/>
    <property type="project" value="TreeGrafter"/>
</dbReference>
<evidence type="ECO:0000313" key="15">
    <source>
        <dbReference type="Proteomes" id="UP000298663"/>
    </source>
</evidence>
<dbReference type="SMART" id="SM00228">
    <property type="entry name" value="PDZ"/>
    <property type="match status" value="1"/>
</dbReference>
<dbReference type="GO" id="GO:0006886">
    <property type="term" value="P:intracellular protein transport"/>
    <property type="evidence" value="ECO:0007669"/>
    <property type="project" value="InterPro"/>
</dbReference>
<evidence type="ECO:0000259" key="10">
    <source>
        <dbReference type="PROSITE" id="PS50004"/>
    </source>
</evidence>
<dbReference type="Pfam" id="PF00595">
    <property type="entry name" value="PDZ"/>
    <property type="match status" value="1"/>
</dbReference>
<dbReference type="PROSITE" id="PS50178">
    <property type="entry name" value="ZF_FYVE"/>
    <property type="match status" value="1"/>
</dbReference>
<dbReference type="InterPro" id="IPR017455">
    <property type="entry name" value="Znf_FYVE-rel"/>
</dbReference>
<evidence type="ECO:0000256" key="8">
    <source>
        <dbReference type="SAM" id="Coils"/>
    </source>
</evidence>
<dbReference type="Pfam" id="PF00168">
    <property type="entry name" value="C2"/>
    <property type="match status" value="2"/>
</dbReference>
<dbReference type="PROSITE" id="PS50004">
    <property type="entry name" value="C2"/>
    <property type="match status" value="2"/>
</dbReference>
<feature type="compositionally biased region" description="Basic residues" evidence="9">
    <location>
        <begin position="551"/>
        <end position="562"/>
    </location>
</feature>
<feature type="compositionally biased region" description="Basic and acidic residues" evidence="9">
    <location>
        <begin position="406"/>
        <end position="438"/>
    </location>
</feature>
<feature type="region of interest" description="Disordered" evidence="9">
    <location>
        <begin position="630"/>
        <end position="649"/>
    </location>
</feature>
<evidence type="ECO:0000256" key="6">
    <source>
        <dbReference type="ARBA" id="ARBA00034103"/>
    </source>
</evidence>
<evidence type="ECO:0000259" key="13">
    <source>
        <dbReference type="PROSITE" id="PS50916"/>
    </source>
</evidence>
<dbReference type="PROSITE" id="PS50916">
    <property type="entry name" value="RABBD"/>
    <property type="match status" value="1"/>
</dbReference>
<feature type="compositionally biased region" description="Low complexity" evidence="9">
    <location>
        <begin position="486"/>
        <end position="502"/>
    </location>
</feature>
<dbReference type="InterPro" id="IPR001478">
    <property type="entry name" value="PDZ"/>
</dbReference>
<feature type="domain" description="C2" evidence="10">
    <location>
        <begin position="1410"/>
        <end position="1491"/>
    </location>
</feature>
<dbReference type="GO" id="GO:0050806">
    <property type="term" value="P:positive regulation of synaptic transmission"/>
    <property type="evidence" value="ECO:0007669"/>
    <property type="project" value="TreeGrafter"/>
</dbReference>
<dbReference type="CDD" id="cd06714">
    <property type="entry name" value="PDZ_RIM-like"/>
    <property type="match status" value="1"/>
</dbReference>
<dbReference type="SUPFAM" id="SSF57903">
    <property type="entry name" value="FYVE/PHD zinc finger"/>
    <property type="match status" value="1"/>
</dbReference>
<dbReference type="OrthoDB" id="420032at2759"/>
<organism evidence="14 15">
    <name type="scientific">Steinernema carpocapsae</name>
    <name type="common">Entomopathogenic nematode</name>
    <dbReference type="NCBI Taxonomy" id="34508"/>
    <lineage>
        <taxon>Eukaryota</taxon>
        <taxon>Metazoa</taxon>
        <taxon>Ecdysozoa</taxon>
        <taxon>Nematoda</taxon>
        <taxon>Chromadorea</taxon>
        <taxon>Rhabditida</taxon>
        <taxon>Tylenchina</taxon>
        <taxon>Panagrolaimomorpha</taxon>
        <taxon>Strongyloidoidea</taxon>
        <taxon>Steinernematidae</taxon>
        <taxon>Steinernema</taxon>
    </lineage>
</organism>
<evidence type="ECO:0000256" key="4">
    <source>
        <dbReference type="ARBA" id="ARBA00022833"/>
    </source>
</evidence>